<protein>
    <submittedName>
        <fullName evidence="3">Copper amine oxidase N-terminal domain-containing protein</fullName>
    </submittedName>
</protein>
<evidence type="ECO:0000313" key="4">
    <source>
        <dbReference type="Proteomes" id="UP000564644"/>
    </source>
</evidence>
<dbReference type="EMBL" id="JACJVO010000040">
    <property type="protein sequence ID" value="MBB6735066.1"/>
    <property type="molecule type" value="Genomic_DNA"/>
</dbReference>
<dbReference type="Proteomes" id="UP000564644">
    <property type="component" value="Unassembled WGS sequence"/>
</dbReference>
<comment type="caution">
    <text evidence="3">The sequence shown here is derived from an EMBL/GenBank/DDBJ whole genome shotgun (WGS) entry which is preliminary data.</text>
</comment>
<sequence length="300" mass="32962">MKRWTLSALALGVALGVFGAASAAGAQTAAPPVYVYVDGKLDGSVLVHGNRAYVPLSDFKDPQYFRYGFDKGYTIVTKTTTGDKLRLKAGSSKATVDGKTVTLDSPVLSAKGRTFVSLQFLKKYLGATMTYGNRANLVFLRTPTGQYNYDLLRTADLDNARSVAVRLPLEYTGGKLTSNSRGSRITYTFPKGEATRYLMERDGITSYVVITKDGIAEVKWQKGDFGENEIGKKPDDFGDSYYFAYEEKDPEKITYGSTNSSFGGQRNDLGTYLVDPMNWTRGVIFQKIHGEDRTDGIALP</sequence>
<reference evidence="3 4" key="1">
    <citation type="submission" date="2020-08" db="EMBL/GenBank/DDBJ databases">
        <title>Cohnella phylogeny.</title>
        <authorList>
            <person name="Dunlap C."/>
        </authorList>
    </citation>
    <scope>NUCLEOTIDE SEQUENCE [LARGE SCALE GENOMIC DNA]</scope>
    <source>
        <strain evidence="3 4">CBP 2801</strain>
    </source>
</reference>
<proteinExistence type="predicted"/>
<dbReference type="SUPFAM" id="SSF55383">
    <property type="entry name" value="Copper amine oxidase, domain N"/>
    <property type="match status" value="1"/>
</dbReference>
<feature type="signal peptide" evidence="1">
    <location>
        <begin position="1"/>
        <end position="23"/>
    </location>
</feature>
<feature type="chain" id="PRO_5038363586" evidence="1">
    <location>
        <begin position="24"/>
        <end position="300"/>
    </location>
</feature>
<evidence type="ECO:0000313" key="3">
    <source>
        <dbReference type="EMBL" id="MBB6735066.1"/>
    </source>
</evidence>
<dbReference type="RefSeq" id="WP_185132717.1">
    <property type="nucleotide sequence ID" value="NZ_JACJVO010000040.1"/>
</dbReference>
<organism evidence="3 4">
    <name type="scientific">Cohnella zeiphila</name>
    <dbReference type="NCBI Taxonomy" id="2761120"/>
    <lineage>
        <taxon>Bacteria</taxon>
        <taxon>Bacillati</taxon>
        <taxon>Bacillota</taxon>
        <taxon>Bacilli</taxon>
        <taxon>Bacillales</taxon>
        <taxon>Paenibacillaceae</taxon>
        <taxon>Cohnella</taxon>
    </lineage>
</organism>
<evidence type="ECO:0000256" key="1">
    <source>
        <dbReference type="SAM" id="SignalP"/>
    </source>
</evidence>
<dbReference type="Gene3D" id="3.30.457.10">
    <property type="entry name" value="Copper amine oxidase-like, N-terminal domain"/>
    <property type="match status" value="1"/>
</dbReference>
<feature type="domain" description="Copper amine oxidase-like N-terminal" evidence="2">
    <location>
        <begin position="41"/>
        <end position="138"/>
    </location>
</feature>
<keyword evidence="4" id="KW-1185">Reference proteome</keyword>
<gene>
    <name evidence="3" type="ORF">H7C18_29545</name>
</gene>
<evidence type="ECO:0000259" key="2">
    <source>
        <dbReference type="Pfam" id="PF07833"/>
    </source>
</evidence>
<dbReference type="AlphaFoldDB" id="A0A7X0VYI8"/>
<accession>A0A7X0VYI8</accession>
<dbReference type="InterPro" id="IPR012854">
    <property type="entry name" value="Cu_amine_oxidase-like_N"/>
</dbReference>
<name>A0A7X0VYI8_9BACL</name>
<keyword evidence="1" id="KW-0732">Signal</keyword>
<dbReference type="Pfam" id="PF07833">
    <property type="entry name" value="Cu_amine_oxidN1"/>
    <property type="match status" value="1"/>
</dbReference>
<dbReference type="InterPro" id="IPR036582">
    <property type="entry name" value="Mao_N_sf"/>
</dbReference>